<gene>
    <name evidence="5" type="ORF">tinsulaeT_33770</name>
</gene>
<accession>A0ABQ6GVZ8</accession>
<feature type="domain" description="Solute-binding protein family 3/N-terminal" evidence="4">
    <location>
        <begin position="24"/>
        <end position="250"/>
    </location>
</feature>
<dbReference type="PANTHER" id="PTHR35936:SF25">
    <property type="entry name" value="ABC TRANSPORTER SUBSTRATE-BINDING PROTEIN"/>
    <property type="match status" value="1"/>
</dbReference>
<dbReference type="SMART" id="SM00062">
    <property type="entry name" value="PBPb"/>
    <property type="match status" value="1"/>
</dbReference>
<evidence type="ECO:0000313" key="6">
    <source>
        <dbReference type="Proteomes" id="UP001157186"/>
    </source>
</evidence>
<evidence type="ECO:0000313" key="5">
    <source>
        <dbReference type="EMBL" id="GLX80037.1"/>
    </source>
</evidence>
<evidence type="ECO:0000256" key="1">
    <source>
        <dbReference type="ARBA" id="ARBA00010333"/>
    </source>
</evidence>
<reference evidence="5 6" key="1">
    <citation type="submission" date="2023-03" db="EMBL/GenBank/DDBJ databases">
        <title>Draft genome sequence of Thalassotalea insulae KCTC 62186T.</title>
        <authorList>
            <person name="Sawabe T."/>
        </authorList>
    </citation>
    <scope>NUCLEOTIDE SEQUENCE [LARGE SCALE GENOMIC DNA]</scope>
    <source>
        <strain evidence="5 6">KCTC 62186</strain>
    </source>
</reference>
<dbReference type="PANTHER" id="PTHR35936">
    <property type="entry name" value="MEMBRANE-BOUND LYTIC MUREIN TRANSGLYCOSYLASE F"/>
    <property type="match status" value="1"/>
</dbReference>
<dbReference type="InterPro" id="IPR001638">
    <property type="entry name" value="Solute-binding_3/MltF_N"/>
</dbReference>
<comment type="caution">
    <text evidence="5">The sequence shown here is derived from an EMBL/GenBank/DDBJ whole genome shotgun (WGS) entry which is preliminary data.</text>
</comment>
<feature type="chain" id="PRO_5046259935" description="Solute-binding protein family 3/N-terminal domain-containing protein" evidence="3">
    <location>
        <begin position="19"/>
        <end position="250"/>
    </location>
</feature>
<dbReference type="EMBL" id="BSST01000001">
    <property type="protein sequence ID" value="GLX80037.1"/>
    <property type="molecule type" value="Genomic_DNA"/>
</dbReference>
<evidence type="ECO:0000256" key="2">
    <source>
        <dbReference type="ARBA" id="ARBA00022729"/>
    </source>
</evidence>
<dbReference type="RefSeq" id="WP_284245996.1">
    <property type="nucleotide sequence ID" value="NZ_BSST01000001.1"/>
</dbReference>
<dbReference type="Pfam" id="PF00497">
    <property type="entry name" value="SBP_bac_3"/>
    <property type="match status" value="1"/>
</dbReference>
<keyword evidence="2 3" id="KW-0732">Signal</keyword>
<evidence type="ECO:0000256" key="3">
    <source>
        <dbReference type="SAM" id="SignalP"/>
    </source>
</evidence>
<evidence type="ECO:0000259" key="4">
    <source>
        <dbReference type="SMART" id="SM00062"/>
    </source>
</evidence>
<dbReference type="Proteomes" id="UP001157186">
    <property type="component" value="Unassembled WGS sequence"/>
</dbReference>
<proteinExistence type="inferred from homology"/>
<dbReference type="Gene3D" id="3.40.190.10">
    <property type="entry name" value="Periplasmic binding protein-like II"/>
    <property type="match status" value="2"/>
</dbReference>
<name>A0ABQ6GVZ8_9GAMM</name>
<feature type="signal peptide" evidence="3">
    <location>
        <begin position="1"/>
        <end position="18"/>
    </location>
</feature>
<protein>
    <recommendedName>
        <fullName evidence="4">Solute-binding protein family 3/N-terminal domain-containing protein</fullName>
    </recommendedName>
</protein>
<organism evidence="5 6">
    <name type="scientific">Thalassotalea insulae</name>
    <dbReference type="NCBI Taxonomy" id="2056778"/>
    <lineage>
        <taxon>Bacteria</taxon>
        <taxon>Pseudomonadati</taxon>
        <taxon>Pseudomonadota</taxon>
        <taxon>Gammaproteobacteria</taxon>
        <taxon>Alteromonadales</taxon>
        <taxon>Colwelliaceae</taxon>
        <taxon>Thalassotalea</taxon>
    </lineage>
</organism>
<keyword evidence="6" id="KW-1185">Reference proteome</keyword>
<sequence>MKWAVCGFLLFFMTHAIAWGQDNELTIHIVAPELRPLVYQNANGQADGLFIDALSQAQQQSHLNFQVKIVPWARAMQLVKNNQVDAIMPVLYTKERAQSLVYPQAPLINFYGSVIVKRSSDSYLFHGFDKLTDTKSIAKVRAMSFGKNFNRAMKNPLITITEVAQLEDALNMLLLKRVDLVVADGLVADDIISTMSIENQVEIMAISDHKESSYLGFSQRFSEHYDVNRIMEMINQFNDPEYYQKKLTAN</sequence>
<dbReference type="SUPFAM" id="SSF53850">
    <property type="entry name" value="Periplasmic binding protein-like II"/>
    <property type="match status" value="1"/>
</dbReference>
<comment type="similarity">
    <text evidence="1">Belongs to the bacterial solute-binding protein 3 family.</text>
</comment>